<keyword evidence="1 7" id="KW-0479">Metal-binding</keyword>
<dbReference type="PROSITE" id="PS01215">
    <property type="entry name" value="MRP"/>
    <property type="match status" value="1"/>
</dbReference>
<dbReference type="GO" id="GO:0140663">
    <property type="term" value="F:ATP-dependent FeS chaperone activity"/>
    <property type="evidence" value="ECO:0007669"/>
    <property type="project" value="InterPro"/>
</dbReference>
<dbReference type="HOGENOM" id="CLU_024839_0_0_6"/>
<evidence type="ECO:0000256" key="1">
    <source>
        <dbReference type="ARBA" id="ARBA00022723"/>
    </source>
</evidence>
<dbReference type="Gene3D" id="3.40.50.300">
    <property type="entry name" value="P-loop containing nucleotide triphosphate hydrolases"/>
    <property type="match status" value="1"/>
</dbReference>
<comment type="function">
    <text evidence="7">Binds and transfers iron-sulfur (Fe-S) clusters to target apoproteins. Can hydrolyze ATP.</text>
</comment>
<dbReference type="GO" id="GO:0051539">
    <property type="term" value="F:4 iron, 4 sulfur cluster binding"/>
    <property type="evidence" value="ECO:0007669"/>
    <property type="project" value="TreeGrafter"/>
</dbReference>
<dbReference type="STRING" id="393595.ABO_1578"/>
<dbReference type="FunFam" id="3.40.50.300:FF:000418">
    <property type="entry name" value="Iron-sulfur cluster carrier protein"/>
    <property type="match status" value="1"/>
</dbReference>
<evidence type="ECO:0000313" key="9">
    <source>
        <dbReference type="Proteomes" id="UP000008871"/>
    </source>
</evidence>
<keyword evidence="3 7" id="KW-0067">ATP-binding</keyword>
<accession>Q0VP72</accession>
<dbReference type="PANTHER" id="PTHR42961">
    <property type="entry name" value="IRON-SULFUR PROTEIN NUBPL"/>
    <property type="match status" value="1"/>
</dbReference>
<comment type="subunit">
    <text evidence="7">Homodimer.</text>
</comment>
<dbReference type="InterPro" id="IPR044304">
    <property type="entry name" value="NUBPL-like"/>
</dbReference>
<dbReference type="GO" id="GO:0046872">
    <property type="term" value="F:metal ion binding"/>
    <property type="evidence" value="ECO:0007669"/>
    <property type="project" value="UniProtKB-KW"/>
</dbReference>
<dbReference type="AlphaFoldDB" id="Q0VP72"/>
<dbReference type="InterPro" id="IPR000808">
    <property type="entry name" value="Mrp-like_CS"/>
</dbReference>
<gene>
    <name evidence="8" type="primary">mrp</name>
    <name evidence="8" type="ordered locus">ABO_1578</name>
</gene>
<keyword evidence="4 7" id="KW-0408">Iron</keyword>
<protein>
    <recommendedName>
        <fullName evidence="7">Iron-sulfur cluster carrier protein</fullName>
    </recommendedName>
</protein>
<reference evidence="8 9" key="1">
    <citation type="journal article" date="2006" name="Nat. Biotechnol.">
        <title>Genome sequence of the ubiquitous hydrocarbon-degrading marine bacterium Alcanivorax borkumensis.</title>
        <authorList>
            <person name="Schneiker S."/>
            <person name="Martins dos Santos V.A.P."/>
            <person name="Bartels D."/>
            <person name="Bekel T."/>
            <person name="Brecht M."/>
            <person name="Buhrmester J."/>
            <person name="Chernikova T.N."/>
            <person name="Denaro R."/>
            <person name="Ferrer M."/>
            <person name="Gertler C."/>
            <person name="Goesmann A."/>
            <person name="Golyshina O.V."/>
            <person name="Kaminski F."/>
            <person name="Khachane A.N."/>
            <person name="Lang S."/>
            <person name="Linke B."/>
            <person name="McHardy A.C."/>
            <person name="Meyer F."/>
            <person name="Nechitaylo T."/>
            <person name="Puehler A."/>
            <person name="Regenhardt D."/>
            <person name="Rupp O."/>
            <person name="Sabirova J.S."/>
            <person name="Selbitschka W."/>
            <person name="Yakimov M.M."/>
            <person name="Timmis K.N."/>
            <person name="Vorhoelter F.-J."/>
            <person name="Weidner S."/>
            <person name="Kaiser O."/>
            <person name="Golyshin P.N."/>
        </authorList>
    </citation>
    <scope>NUCLEOTIDE SEQUENCE [LARGE SCALE GENOMIC DNA]</scope>
    <source>
        <strain evidence="9">ATCC 700651 / DSM 11573 / NCIMB 13689 / SK2</strain>
    </source>
</reference>
<organism evidence="8 9">
    <name type="scientific">Alcanivorax borkumensis (strain ATCC 700651 / DSM 11573 / NCIMB 13689 / SK2)</name>
    <dbReference type="NCBI Taxonomy" id="393595"/>
    <lineage>
        <taxon>Bacteria</taxon>
        <taxon>Pseudomonadati</taxon>
        <taxon>Pseudomonadota</taxon>
        <taxon>Gammaproteobacteria</taxon>
        <taxon>Oceanospirillales</taxon>
        <taxon>Alcanivoracaceae</taxon>
        <taxon>Alcanivorax</taxon>
    </lineage>
</organism>
<feature type="binding site" evidence="7">
    <location>
        <begin position="114"/>
        <end position="121"/>
    </location>
    <ligand>
        <name>ATP</name>
        <dbReference type="ChEBI" id="CHEBI:30616"/>
    </ligand>
</feature>
<dbReference type="PANTHER" id="PTHR42961:SF2">
    <property type="entry name" value="IRON-SULFUR PROTEIN NUBPL"/>
    <property type="match status" value="1"/>
</dbReference>
<dbReference type="GO" id="GO:0005524">
    <property type="term" value="F:ATP binding"/>
    <property type="evidence" value="ECO:0007669"/>
    <property type="project" value="UniProtKB-UniRule"/>
</dbReference>
<dbReference type="GO" id="GO:0016887">
    <property type="term" value="F:ATP hydrolysis activity"/>
    <property type="evidence" value="ECO:0007669"/>
    <property type="project" value="UniProtKB-UniRule"/>
</dbReference>
<dbReference type="EMBL" id="AM286690">
    <property type="protein sequence ID" value="CAL17026.1"/>
    <property type="molecule type" value="Genomic_DNA"/>
</dbReference>
<keyword evidence="2 7" id="KW-0547">Nucleotide-binding</keyword>
<sequence length="369" mass="39367">MSTVMSTAMNEKEQRIRQQLGDFIPDDLGVSLDHVSAVSAFQVSDVSVSATVTLGFPCESIRGALIDALHAHMAPVLETRSLSLNVKSHIVPHRAQSSLPARDQVANIIAVASGKGGVGKSTSAVNLALALQAEGARVGLLDADVFGPSQPLMLGLPDGTRPQLLEGKFFVPVDAYGLQTMSMGYLTTQQTPVVWRGPKASGALVQMMEQTRWHELDYLLVDLPPGTGDIQLTLAQKIPVAGAVVITTPQDIALLDAIKGVEMFRKVDIRVLGIVENMAMHVCSQCGHQEAIFGEGGGSKMAAQYGTELLAALPLSLRIREQADKGEPVVHAFPDSEEAALYRVAARRLAARLSLTEAGNRAFPNIVQH</sequence>
<evidence type="ECO:0000256" key="4">
    <source>
        <dbReference type="ARBA" id="ARBA00023004"/>
    </source>
</evidence>
<proteinExistence type="inferred from homology"/>
<dbReference type="CDD" id="cd02037">
    <property type="entry name" value="Mrp_NBP35"/>
    <property type="match status" value="1"/>
</dbReference>
<dbReference type="Pfam" id="PF10609">
    <property type="entry name" value="ParA"/>
    <property type="match status" value="1"/>
</dbReference>
<dbReference type="GO" id="GO:0016226">
    <property type="term" value="P:iron-sulfur cluster assembly"/>
    <property type="evidence" value="ECO:0007669"/>
    <property type="project" value="InterPro"/>
</dbReference>
<dbReference type="SUPFAM" id="SSF52540">
    <property type="entry name" value="P-loop containing nucleoside triphosphate hydrolases"/>
    <property type="match status" value="1"/>
</dbReference>
<evidence type="ECO:0000256" key="6">
    <source>
        <dbReference type="ARBA" id="ARBA00024036"/>
    </source>
</evidence>
<keyword evidence="9" id="KW-1185">Reference proteome</keyword>
<dbReference type="InterPro" id="IPR033756">
    <property type="entry name" value="YlxH/NBP35"/>
</dbReference>
<dbReference type="GO" id="GO:0005829">
    <property type="term" value="C:cytosol"/>
    <property type="evidence" value="ECO:0007669"/>
    <property type="project" value="TreeGrafter"/>
</dbReference>
<evidence type="ECO:0000256" key="2">
    <source>
        <dbReference type="ARBA" id="ARBA00022741"/>
    </source>
</evidence>
<name>Q0VP72_ALCBS</name>
<keyword evidence="7" id="KW-0378">Hydrolase</keyword>
<keyword evidence="5 7" id="KW-0411">Iron-sulfur</keyword>
<evidence type="ECO:0000313" key="8">
    <source>
        <dbReference type="EMBL" id="CAL17026.1"/>
    </source>
</evidence>
<dbReference type="eggNOG" id="COG0489">
    <property type="taxonomic scope" value="Bacteria"/>
</dbReference>
<dbReference type="HAMAP" id="MF_02040">
    <property type="entry name" value="Mrp_NBP35"/>
    <property type="match status" value="1"/>
</dbReference>
<evidence type="ECO:0000256" key="3">
    <source>
        <dbReference type="ARBA" id="ARBA00022840"/>
    </source>
</evidence>
<dbReference type="NCBIfam" id="NF008669">
    <property type="entry name" value="PRK11670.1"/>
    <property type="match status" value="1"/>
</dbReference>
<dbReference type="KEGG" id="abo:ABO_1578"/>
<dbReference type="InterPro" id="IPR027417">
    <property type="entry name" value="P-loop_NTPase"/>
</dbReference>
<dbReference type="InterPro" id="IPR019591">
    <property type="entry name" value="Mrp/NBP35_ATP-bd"/>
</dbReference>
<comment type="similarity">
    <text evidence="6 7">Belongs to the Mrp/NBP35 ATP-binding proteins family.</text>
</comment>
<evidence type="ECO:0000256" key="5">
    <source>
        <dbReference type="ARBA" id="ARBA00023014"/>
    </source>
</evidence>
<dbReference type="Proteomes" id="UP000008871">
    <property type="component" value="Chromosome"/>
</dbReference>
<evidence type="ECO:0000256" key="7">
    <source>
        <dbReference type="HAMAP-Rule" id="MF_02040"/>
    </source>
</evidence>